<evidence type="ECO:0000256" key="1">
    <source>
        <dbReference type="SAM" id="MobiDB-lite"/>
    </source>
</evidence>
<evidence type="ECO:0000313" key="2">
    <source>
        <dbReference type="EMBL" id="EDM00908.1"/>
    </source>
</evidence>
<accession>A6J5N1</accession>
<dbReference type="Proteomes" id="UP000234681">
    <property type="component" value="Chromosome 2"/>
</dbReference>
<sequence>MQKTTPPDTADRLRVVQRSCRSLVCTTEEVSAFGEVLLTRSQTHEHPAQGGGSSRDISARGQKKMSDPHNPELQTTVKPNLDPARAARAHNC</sequence>
<proteinExistence type="predicted"/>
<evidence type="ECO:0000313" key="3">
    <source>
        <dbReference type="Proteomes" id="UP000234681"/>
    </source>
</evidence>
<gene>
    <name evidence="2" type="ORF">rCG_62647</name>
</gene>
<feature type="region of interest" description="Disordered" evidence="1">
    <location>
        <begin position="41"/>
        <end position="92"/>
    </location>
</feature>
<dbReference type="EMBL" id="CH473976">
    <property type="protein sequence ID" value="EDM00908.1"/>
    <property type="molecule type" value="Genomic_DNA"/>
</dbReference>
<reference evidence="2 3" key="1">
    <citation type="submission" date="2005-09" db="EMBL/GenBank/DDBJ databases">
        <authorList>
            <person name="Mural R.J."/>
            <person name="Li P.W."/>
            <person name="Adams M.D."/>
            <person name="Amanatides P.G."/>
            <person name="Baden-Tillson H."/>
            <person name="Barnstead M."/>
            <person name="Chin S.H."/>
            <person name="Dew I."/>
            <person name="Evans C.A."/>
            <person name="Ferriera S."/>
            <person name="Flanigan M."/>
            <person name="Fosler C."/>
            <person name="Glodek A."/>
            <person name="Gu Z."/>
            <person name="Holt R.A."/>
            <person name="Jennings D."/>
            <person name="Kraft C.L."/>
            <person name="Lu F."/>
            <person name="Nguyen T."/>
            <person name="Nusskern D.R."/>
            <person name="Pfannkoch C.M."/>
            <person name="Sitter C."/>
            <person name="Sutton G.G."/>
            <person name="Venter J.C."/>
            <person name="Wang Z."/>
            <person name="Woodage T."/>
            <person name="Zheng X.H."/>
            <person name="Zhong F."/>
        </authorList>
    </citation>
    <scope>NUCLEOTIDE SEQUENCE [LARGE SCALE GENOMIC DNA]</scope>
    <source>
        <strain>BN</strain>
        <strain evidence="3">Sprague-Dawley</strain>
    </source>
</reference>
<protein>
    <submittedName>
        <fullName evidence="2">RCG62647</fullName>
    </submittedName>
</protein>
<dbReference type="AlphaFoldDB" id="A6J5N1"/>
<name>A6J5N1_RAT</name>
<organism evidence="2 3">
    <name type="scientific">Rattus norvegicus</name>
    <name type="common">Rat</name>
    <dbReference type="NCBI Taxonomy" id="10116"/>
    <lineage>
        <taxon>Eukaryota</taxon>
        <taxon>Metazoa</taxon>
        <taxon>Chordata</taxon>
        <taxon>Craniata</taxon>
        <taxon>Vertebrata</taxon>
        <taxon>Euteleostomi</taxon>
        <taxon>Mammalia</taxon>
        <taxon>Eutheria</taxon>
        <taxon>Euarchontoglires</taxon>
        <taxon>Glires</taxon>
        <taxon>Rodentia</taxon>
        <taxon>Myomorpha</taxon>
        <taxon>Muroidea</taxon>
        <taxon>Muridae</taxon>
        <taxon>Murinae</taxon>
        <taxon>Rattus</taxon>
    </lineage>
</organism>